<feature type="transmembrane region" description="Helical" evidence="2">
    <location>
        <begin position="214"/>
        <end position="234"/>
    </location>
</feature>
<dbReference type="EMBL" id="BAABRI010000007">
    <property type="protein sequence ID" value="GAA5482236.1"/>
    <property type="molecule type" value="Genomic_DNA"/>
</dbReference>
<accession>A0ABP9UPG5</accession>
<evidence type="ECO:0000256" key="1">
    <source>
        <dbReference type="SAM" id="MobiDB-lite"/>
    </source>
</evidence>
<feature type="transmembrane region" description="Helical" evidence="2">
    <location>
        <begin position="77"/>
        <end position="95"/>
    </location>
</feature>
<evidence type="ECO:0000313" key="3">
    <source>
        <dbReference type="EMBL" id="GAA5482236.1"/>
    </source>
</evidence>
<name>A0ABP9UPG5_9BACT</name>
<feature type="region of interest" description="Disordered" evidence="1">
    <location>
        <begin position="1"/>
        <end position="20"/>
    </location>
</feature>
<dbReference type="Proteomes" id="UP001476282">
    <property type="component" value="Unassembled WGS sequence"/>
</dbReference>
<evidence type="ECO:0000256" key="2">
    <source>
        <dbReference type="SAM" id="Phobius"/>
    </source>
</evidence>
<feature type="transmembrane region" description="Helical" evidence="2">
    <location>
        <begin position="246"/>
        <end position="267"/>
    </location>
</feature>
<keyword evidence="2" id="KW-1133">Transmembrane helix</keyword>
<gene>
    <name evidence="3" type="ORF">Hsar01_01453</name>
</gene>
<feature type="transmembrane region" description="Helical" evidence="2">
    <location>
        <begin position="135"/>
        <end position="155"/>
    </location>
</feature>
<sequence length="303" mass="34746">MAGRRKELNLGKRGGNNRRRHRPTFTEALRLADARARVRVTKNKPAGRRRFKHIQAAVAAPLPLDDTPGVLLRMIRWLLGLSLLPLCLVTTWTYFDLFRGFAMDRSFWTTSAFWYFATGALLMTGWFVSGLFWNAFLYVYVLGHELTHILAIWLFRGKISDWGVSADGGYVTTDKSNIVISLAPYFVPLWAATLMASYAIAAQFFNPTPTVTKTIYALLGFFWTFHLLWTLWMIPRDQPDLKENGTFLSLAIIYLANLLLVIVLTCFASHQFTVRDFAHDWVSHGKDLARWAMRATGDLRYLR</sequence>
<protein>
    <submittedName>
        <fullName evidence="3">Uncharacterized protein</fullName>
    </submittedName>
</protein>
<reference evidence="3 4" key="1">
    <citation type="submission" date="2024-02" db="EMBL/GenBank/DDBJ databases">
        <title>Haloferula sargassicola NBRC 104335.</title>
        <authorList>
            <person name="Ichikawa N."/>
            <person name="Katano-Makiyama Y."/>
            <person name="Hidaka K."/>
        </authorList>
    </citation>
    <scope>NUCLEOTIDE SEQUENCE [LARGE SCALE GENOMIC DNA]</scope>
    <source>
        <strain evidence="3 4">NBRC 104335</strain>
    </source>
</reference>
<evidence type="ECO:0000313" key="4">
    <source>
        <dbReference type="Proteomes" id="UP001476282"/>
    </source>
</evidence>
<keyword evidence="4" id="KW-1185">Reference proteome</keyword>
<keyword evidence="2" id="KW-0812">Transmembrane</keyword>
<proteinExistence type="predicted"/>
<feature type="compositionally biased region" description="Basic and acidic residues" evidence="1">
    <location>
        <begin position="1"/>
        <end position="10"/>
    </location>
</feature>
<feature type="transmembrane region" description="Helical" evidence="2">
    <location>
        <begin position="107"/>
        <end position="128"/>
    </location>
</feature>
<organism evidence="3 4">
    <name type="scientific">Haloferula sargassicola</name>
    <dbReference type="NCBI Taxonomy" id="490096"/>
    <lineage>
        <taxon>Bacteria</taxon>
        <taxon>Pseudomonadati</taxon>
        <taxon>Verrucomicrobiota</taxon>
        <taxon>Verrucomicrobiia</taxon>
        <taxon>Verrucomicrobiales</taxon>
        <taxon>Verrucomicrobiaceae</taxon>
        <taxon>Haloferula</taxon>
    </lineage>
</organism>
<keyword evidence="2" id="KW-0472">Membrane</keyword>
<comment type="caution">
    <text evidence="3">The sequence shown here is derived from an EMBL/GenBank/DDBJ whole genome shotgun (WGS) entry which is preliminary data.</text>
</comment>
<feature type="transmembrane region" description="Helical" evidence="2">
    <location>
        <begin position="178"/>
        <end position="202"/>
    </location>
</feature>
<dbReference type="RefSeq" id="WP_353566384.1">
    <property type="nucleotide sequence ID" value="NZ_BAABRI010000007.1"/>
</dbReference>